<protein>
    <submittedName>
        <fullName evidence="2">Uncharacterized protein</fullName>
    </submittedName>
</protein>
<dbReference type="EMBL" id="JAEMGP010000022">
    <property type="protein sequence ID" value="KAG5196161.1"/>
    <property type="molecule type" value="Genomic_DNA"/>
</dbReference>
<name>A0A835ZMJ0_SHEEP</name>
<dbReference type="Proteomes" id="UP000664991">
    <property type="component" value="Unassembled WGS sequence"/>
</dbReference>
<sequence length="116" mass="12875">MLPSGESECCPRSLAMKSVSQLCNCLSSHHQAFGPDAVRRQTSPGSSESREKQEEGPKAQRLSRTQRSHPQCPKKMAHGETLLFSRKKHLHKKKGLLEMDTVVAEMKASSTTEAEQ</sequence>
<gene>
    <name evidence="2" type="ORF">JEQ12_011797</name>
</gene>
<comment type="caution">
    <text evidence="2">The sequence shown here is derived from an EMBL/GenBank/DDBJ whole genome shotgun (WGS) entry which is preliminary data.</text>
</comment>
<accession>A0A835ZMJ0</accession>
<evidence type="ECO:0000313" key="3">
    <source>
        <dbReference type="Proteomes" id="UP000664991"/>
    </source>
</evidence>
<reference evidence="2 3" key="1">
    <citation type="submission" date="2020-12" db="EMBL/GenBank/DDBJ databases">
        <title>De novo assembly of Tibetan sheep genome.</title>
        <authorList>
            <person name="Li X."/>
        </authorList>
    </citation>
    <scope>NUCLEOTIDE SEQUENCE [LARGE SCALE GENOMIC DNA]</scope>
    <source>
        <tissue evidence="2">Heart</tissue>
    </source>
</reference>
<feature type="region of interest" description="Disordered" evidence="1">
    <location>
        <begin position="33"/>
        <end position="77"/>
    </location>
</feature>
<proteinExistence type="predicted"/>
<evidence type="ECO:0000256" key="1">
    <source>
        <dbReference type="SAM" id="MobiDB-lite"/>
    </source>
</evidence>
<organism evidence="2 3">
    <name type="scientific">Ovis aries</name>
    <name type="common">Sheep</name>
    <dbReference type="NCBI Taxonomy" id="9940"/>
    <lineage>
        <taxon>Eukaryota</taxon>
        <taxon>Metazoa</taxon>
        <taxon>Chordata</taxon>
        <taxon>Craniata</taxon>
        <taxon>Vertebrata</taxon>
        <taxon>Euteleostomi</taxon>
        <taxon>Mammalia</taxon>
        <taxon>Eutheria</taxon>
        <taxon>Laurasiatheria</taxon>
        <taxon>Artiodactyla</taxon>
        <taxon>Ruminantia</taxon>
        <taxon>Pecora</taxon>
        <taxon>Bovidae</taxon>
        <taxon>Caprinae</taxon>
        <taxon>Ovis</taxon>
    </lineage>
</organism>
<evidence type="ECO:0000313" key="2">
    <source>
        <dbReference type="EMBL" id="KAG5196161.1"/>
    </source>
</evidence>
<dbReference type="AlphaFoldDB" id="A0A835ZMJ0"/>
<feature type="compositionally biased region" description="Basic and acidic residues" evidence="1">
    <location>
        <begin position="48"/>
        <end position="58"/>
    </location>
</feature>